<dbReference type="GO" id="GO:0004766">
    <property type="term" value="F:spermidine synthase activity"/>
    <property type="evidence" value="ECO:0007669"/>
    <property type="project" value="UniProtKB-UniRule"/>
</dbReference>
<name>A0A6J4II30_9CHLR</name>
<feature type="transmembrane region" description="Helical" evidence="4">
    <location>
        <begin position="18"/>
        <end position="35"/>
    </location>
</feature>
<comment type="subunit">
    <text evidence="4">Homodimer or homotetramer.</text>
</comment>
<feature type="binding site" evidence="4">
    <location>
        <position position="314"/>
    </location>
    <ligand>
        <name>spermidine</name>
        <dbReference type="ChEBI" id="CHEBI:57834"/>
    </ligand>
</feature>
<evidence type="ECO:0000256" key="5">
    <source>
        <dbReference type="PROSITE-ProRule" id="PRU00354"/>
    </source>
</evidence>
<evidence type="ECO:0000256" key="1">
    <source>
        <dbReference type="ARBA" id="ARBA00007867"/>
    </source>
</evidence>
<dbReference type="GO" id="GO:0005886">
    <property type="term" value="C:plasma membrane"/>
    <property type="evidence" value="ECO:0007669"/>
    <property type="project" value="UniProtKB-SubCell"/>
</dbReference>
<dbReference type="HAMAP" id="MF_00198">
    <property type="entry name" value="Spermidine_synth"/>
    <property type="match status" value="1"/>
</dbReference>
<feature type="transmembrane region" description="Helical" evidence="4">
    <location>
        <begin position="179"/>
        <end position="201"/>
    </location>
</feature>
<dbReference type="SUPFAM" id="SSF103473">
    <property type="entry name" value="MFS general substrate transporter"/>
    <property type="match status" value="1"/>
</dbReference>
<organism evidence="7">
    <name type="scientific">uncultured Chloroflexia bacterium</name>
    <dbReference type="NCBI Taxonomy" id="1672391"/>
    <lineage>
        <taxon>Bacteria</taxon>
        <taxon>Bacillati</taxon>
        <taxon>Chloroflexota</taxon>
        <taxon>Chloroflexia</taxon>
        <taxon>environmental samples</taxon>
    </lineage>
</organism>
<accession>A0A6J4II30</accession>
<dbReference type="CDD" id="cd02440">
    <property type="entry name" value="AdoMet_MTases"/>
    <property type="match status" value="1"/>
</dbReference>
<evidence type="ECO:0000313" key="7">
    <source>
        <dbReference type="EMBL" id="CAA9251286.1"/>
    </source>
</evidence>
<feature type="transmembrane region" description="Helical" evidence="4">
    <location>
        <begin position="113"/>
        <end position="131"/>
    </location>
</feature>
<dbReference type="SUPFAM" id="SSF53335">
    <property type="entry name" value="S-adenosyl-L-methionine-dependent methyltransferases"/>
    <property type="match status" value="1"/>
</dbReference>
<comment type="catalytic activity">
    <reaction evidence="4">
        <text>S-adenosyl 3-(methylsulfanyl)propylamine + putrescine = S-methyl-5'-thioadenosine + spermidine + H(+)</text>
        <dbReference type="Rhea" id="RHEA:12721"/>
        <dbReference type="ChEBI" id="CHEBI:15378"/>
        <dbReference type="ChEBI" id="CHEBI:17509"/>
        <dbReference type="ChEBI" id="CHEBI:57443"/>
        <dbReference type="ChEBI" id="CHEBI:57834"/>
        <dbReference type="ChEBI" id="CHEBI:326268"/>
        <dbReference type="EC" id="2.5.1.16"/>
    </reaction>
</comment>
<keyword evidence="4" id="KW-1003">Cell membrane</keyword>
<dbReference type="PANTHER" id="PTHR43317">
    <property type="entry name" value="THERMOSPERMINE SYNTHASE ACAULIS5"/>
    <property type="match status" value="1"/>
</dbReference>
<dbReference type="Pfam" id="PF01564">
    <property type="entry name" value="Spermine_synth"/>
    <property type="match status" value="1"/>
</dbReference>
<dbReference type="GO" id="GO:0008295">
    <property type="term" value="P:spermidine biosynthetic process"/>
    <property type="evidence" value="ECO:0007669"/>
    <property type="project" value="UniProtKB-UniRule"/>
</dbReference>
<dbReference type="PROSITE" id="PS51006">
    <property type="entry name" value="PABS_2"/>
    <property type="match status" value="1"/>
</dbReference>
<feature type="domain" description="PABS" evidence="6">
    <location>
        <begin position="221"/>
        <end position="465"/>
    </location>
</feature>
<proteinExistence type="inferred from homology"/>
<evidence type="ECO:0000256" key="3">
    <source>
        <dbReference type="ARBA" id="ARBA00023115"/>
    </source>
</evidence>
<evidence type="ECO:0000256" key="4">
    <source>
        <dbReference type="HAMAP-Rule" id="MF_00198"/>
    </source>
</evidence>
<dbReference type="InterPro" id="IPR029063">
    <property type="entry name" value="SAM-dependent_MTases_sf"/>
</dbReference>
<comment type="caution">
    <text evidence="4">Lacks conserved residue(s) required for the propagation of feature annotation.</text>
</comment>
<keyword evidence="4" id="KW-0812">Transmembrane</keyword>
<dbReference type="AlphaFoldDB" id="A0A6J4II30"/>
<keyword evidence="4" id="KW-0745">Spermidine biosynthesis</keyword>
<dbReference type="Gene3D" id="3.40.50.150">
    <property type="entry name" value="Vaccinia Virus protein VP39"/>
    <property type="match status" value="1"/>
</dbReference>
<evidence type="ECO:0000256" key="2">
    <source>
        <dbReference type="ARBA" id="ARBA00022679"/>
    </source>
</evidence>
<keyword evidence="2 4" id="KW-0808">Transferase</keyword>
<feature type="binding site" evidence="4">
    <location>
        <position position="334"/>
    </location>
    <ligand>
        <name>S-methyl-5'-thioadenosine</name>
        <dbReference type="ChEBI" id="CHEBI:17509"/>
    </ligand>
</feature>
<dbReference type="PANTHER" id="PTHR43317:SF1">
    <property type="entry name" value="THERMOSPERMINE SYNTHASE ACAULIS5"/>
    <property type="match status" value="1"/>
</dbReference>
<protein>
    <recommendedName>
        <fullName evidence="4">Polyamine aminopropyltransferase</fullName>
    </recommendedName>
    <alternativeName>
        <fullName evidence="4">Putrescine aminopropyltransferase</fullName>
        <shortName evidence="4">PAPT</shortName>
    </alternativeName>
    <alternativeName>
        <fullName evidence="4">Spermidine synthase</fullName>
        <shortName evidence="4">SPDS</shortName>
        <shortName evidence="4">SPDSY</shortName>
        <ecNumber evidence="4">2.5.1.16</ecNumber>
    </alternativeName>
</protein>
<sequence>MRSTIQLKRPWLKRYDPTLVLIYLTTIIFGFTAIAHQNNLGATASLIAGDAFTQYGWVIGLTLSGLGIGFFLSRYVPDERLVTLFISVEILLTLVSGFSVVLAFWGYLNLPHLYLWFIRLVALLISTLIGVEDAMLVRVADKREQDVAQSVGLTFWFSNLGGALAGFTFGQFLMPSLGIFDLALVLGLVDGLAVIGNLLYFRSQLSRFSLKLALTLAVLVALFVTLLGKETVSSQLTQRLYEDRVVKEWNGPYGSKVLTCSTSNTCKLFINGQLQFSSKDEYQYHERLIHPAMSLLTQRIKGRPIDVLIAGGGDGLAARELLRYPQIGQLLIVDLDPDMTRQIALEEPVLSYNQGALRDPRVEVRNEDAFTFLRDDDESWDLIVVDLVDPDNVQAAKLYAQEFYAFAAARLSHDGVFITQSTSPWYAPRAFWTVNLTLQSVFPHVVPLRWNIPSFGDWGWNLASRVPFQVEDIVIDATKTRGLTTEGWHASLHFERNEWAMRDELRAKGIVSTISSPAVLLYYNQRGTWEDWGE</sequence>
<comment type="function">
    <text evidence="4">Catalyzes the irreversible transfer of a propylamine group from the amino donor S-adenosylmethioninamine (decarboxy-AdoMet) to putrescine (1,4-diaminobutane) to yield spermidine.</text>
</comment>
<feature type="transmembrane region" description="Helical" evidence="4">
    <location>
        <begin position="208"/>
        <end position="228"/>
    </location>
</feature>
<feature type="transmembrane region" description="Helical" evidence="4">
    <location>
        <begin position="151"/>
        <end position="173"/>
    </location>
</feature>
<comment type="subcellular location">
    <subcellularLocation>
        <location evidence="4">Cell membrane</location>
        <topology evidence="4">Multi-pass membrane protein</topology>
    </subcellularLocation>
</comment>
<feature type="binding site" evidence="4">
    <location>
        <position position="285"/>
    </location>
    <ligand>
        <name>spermidine</name>
        <dbReference type="ChEBI" id="CHEBI:57834"/>
    </ligand>
</feature>
<feature type="transmembrane region" description="Helical" evidence="4">
    <location>
        <begin position="55"/>
        <end position="72"/>
    </location>
</feature>
<comment type="pathway">
    <text evidence="4">Amine and polyamine biosynthesis; spermidine biosynthesis; spermidine from putrescine: step 1/1.</text>
</comment>
<dbReference type="NCBIfam" id="NF037959">
    <property type="entry name" value="MFS_SpdSyn"/>
    <property type="match status" value="1"/>
</dbReference>
<keyword evidence="4" id="KW-1133">Transmembrane helix</keyword>
<dbReference type="GO" id="GO:0010487">
    <property type="term" value="F:thermospermine synthase activity"/>
    <property type="evidence" value="ECO:0007669"/>
    <property type="project" value="UniProtKB-ARBA"/>
</dbReference>
<feature type="transmembrane region" description="Helical" evidence="4">
    <location>
        <begin position="84"/>
        <end position="107"/>
    </location>
</feature>
<feature type="active site" description="Proton acceptor" evidence="4 5">
    <location>
        <position position="386"/>
    </location>
</feature>
<evidence type="ECO:0000259" key="6">
    <source>
        <dbReference type="PROSITE" id="PS51006"/>
    </source>
</evidence>
<keyword evidence="4" id="KW-0472">Membrane</keyword>
<gene>
    <name evidence="4" type="primary">speE</name>
    <name evidence="7" type="ORF">AVDCRST_MAG26-1905</name>
</gene>
<dbReference type="InterPro" id="IPR036259">
    <property type="entry name" value="MFS_trans_sf"/>
</dbReference>
<dbReference type="InterPro" id="IPR001045">
    <property type="entry name" value="Spermi_synthase"/>
</dbReference>
<dbReference type="EC" id="2.5.1.16" evidence="4"/>
<dbReference type="EMBL" id="CADCTK010000436">
    <property type="protein sequence ID" value="CAA9251286.1"/>
    <property type="molecule type" value="Genomic_DNA"/>
</dbReference>
<dbReference type="UniPathway" id="UPA00248">
    <property type="reaction ID" value="UER00314"/>
</dbReference>
<dbReference type="InterPro" id="IPR030374">
    <property type="entry name" value="PABS"/>
</dbReference>
<keyword evidence="3 4" id="KW-0620">Polyamine biosynthesis</keyword>
<feature type="binding site" evidence="4">
    <location>
        <begin position="368"/>
        <end position="369"/>
    </location>
    <ligand>
        <name>S-methyl-5'-thioadenosine</name>
        <dbReference type="ChEBI" id="CHEBI:17509"/>
    </ligand>
</feature>
<comment type="similarity">
    <text evidence="1 4">Belongs to the spermidine/spermine synthase family.</text>
</comment>
<reference evidence="7" key="1">
    <citation type="submission" date="2020-02" db="EMBL/GenBank/DDBJ databases">
        <authorList>
            <person name="Meier V. D."/>
        </authorList>
    </citation>
    <scope>NUCLEOTIDE SEQUENCE</scope>
    <source>
        <strain evidence="7">AVDCRST_MAG26</strain>
    </source>
</reference>